<feature type="repeat" description="ANK" evidence="3">
    <location>
        <begin position="18"/>
        <end position="50"/>
    </location>
</feature>
<feature type="compositionally biased region" description="Basic residues" evidence="5">
    <location>
        <begin position="918"/>
        <end position="935"/>
    </location>
</feature>
<evidence type="ECO:0000256" key="3">
    <source>
        <dbReference type="PROSITE-ProRule" id="PRU00023"/>
    </source>
</evidence>
<dbReference type="SMART" id="SM00248">
    <property type="entry name" value="ANK"/>
    <property type="match status" value="3"/>
</dbReference>
<dbReference type="OMA" id="KSAGIQC"/>
<dbReference type="SUPFAM" id="SSF48403">
    <property type="entry name" value="Ankyrin repeat"/>
    <property type="match status" value="1"/>
</dbReference>
<evidence type="ECO:0000313" key="7">
    <source>
        <dbReference type="RefSeq" id="XP_035670611.1"/>
    </source>
</evidence>
<dbReference type="Pfam" id="PF12796">
    <property type="entry name" value="Ank_2"/>
    <property type="match status" value="1"/>
</dbReference>
<feature type="compositionally biased region" description="Basic and acidic residues" evidence="5">
    <location>
        <begin position="140"/>
        <end position="173"/>
    </location>
</feature>
<keyword evidence="4" id="KW-0175">Coiled coil</keyword>
<dbReference type="GeneID" id="118412084"/>
<feature type="region of interest" description="Disordered" evidence="5">
    <location>
        <begin position="203"/>
        <end position="596"/>
    </location>
</feature>
<feature type="compositionally biased region" description="Acidic residues" evidence="5">
    <location>
        <begin position="325"/>
        <end position="335"/>
    </location>
</feature>
<feature type="region of interest" description="Disordered" evidence="5">
    <location>
        <begin position="831"/>
        <end position="985"/>
    </location>
</feature>
<feature type="compositionally biased region" description="Basic and acidic residues" evidence="5">
    <location>
        <begin position="870"/>
        <end position="882"/>
    </location>
</feature>
<feature type="compositionally biased region" description="Basic and acidic residues" evidence="5">
    <location>
        <begin position="287"/>
        <end position="309"/>
    </location>
</feature>
<feature type="compositionally biased region" description="Basic and acidic residues" evidence="5">
    <location>
        <begin position="485"/>
        <end position="499"/>
    </location>
</feature>
<feature type="compositionally biased region" description="Basic and acidic residues" evidence="5">
    <location>
        <begin position="203"/>
        <end position="244"/>
    </location>
</feature>
<feature type="compositionally biased region" description="Basic and acidic residues" evidence="5">
    <location>
        <begin position="415"/>
        <end position="424"/>
    </location>
</feature>
<organism evidence="6 7">
    <name type="scientific">Branchiostoma floridae</name>
    <name type="common">Florida lancelet</name>
    <name type="synonym">Amphioxus</name>
    <dbReference type="NCBI Taxonomy" id="7739"/>
    <lineage>
        <taxon>Eukaryota</taxon>
        <taxon>Metazoa</taxon>
        <taxon>Chordata</taxon>
        <taxon>Cephalochordata</taxon>
        <taxon>Leptocardii</taxon>
        <taxon>Amphioxiformes</taxon>
        <taxon>Branchiostomatidae</taxon>
        <taxon>Branchiostoma</taxon>
    </lineage>
</organism>
<dbReference type="PANTHER" id="PTHR24198">
    <property type="entry name" value="ANKYRIN REPEAT AND PROTEIN KINASE DOMAIN-CONTAINING PROTEIN"/>
    <property type="match status" value="1"/>
</dbReference>
<accession>A0A9J7MKR4</accession>
<dbReference type="PROSITE" id="PS50088">
    <property type="entry name" value="ANK_REPEAT"/>
    <property type="match status" value="2"/>
</dbReference>
<evidence type="ECO:0000313" key="6">
    <source>
        <dbReference type="Proteomes" id="UP000001554"/>
    </source>
</evidence>
<feature type="compositionally biased region" description="Basic and acidic residues" evidence="5">
    <location>
        <begin position="943"/>
        <end position="957"/>
    </location>
</feature>
<name>A0A9J7MKR4_BRAFL</name>
<dbReference type="AlphaFoldDB" id="A0A9J7MKR4"/>
<keyword evidence="1" id="KW-0677">Repeat</keyword>
<keyword evidence="2 3" id="KW-0040">ANK repeat</keyword>
<feature type="compositionally biased region" description="Polar residues" evidence="5">
    <location>
        <begin position="501"/>
        <end position="510"/>
    </location>
</feature>
<dbReference type="RefSeq" id="XP_035670611.1">
    <property type="nucleotide sequence ID" value="XM_035814718.1"/>
</dbReference>
<sequence length="985" mass="111903">MVPFLIEHGGSLDVPTQDGETALLEAVKGGHTDMVKQLLAADCDVNAVTRSGRSALHEAAEKNNLEMCRLIIDAGGKRNLLVRDGQGNSMTARELAEHNGHRELANYLRSRGTAESAKVKNQAARTVTRAVRKAGSIRKGQKEEEMRQREEKKEGEEEEQRQREEQMQKEEKQKMQFVREEALKQQAKELVETVILEALSEEEKRLEEEQKESENQRRTNDSCEMEAEKGNDDYKQTTEAKNMDVSDEQTVNPNKDEILKPIETGLEDEKAKDDTNNCCPSDTEEQNDAKEETMKASHPVDDKTGKLPETDEQTMYNVEDSCSSSEEECDEEEDFDPAHHGNDNEVNPVGAALKGEKTTEEANEDCSSDVGKHSIISFGSRSCSPSSSPQHHSSPSPTRYTEKTEGKKKKKDKKGKASKEHSDSDAQTTKGPEVTPNVQTWDISSDFSNSVQTEDNKQEDTLEKYDCKEEDKRSTVTGDDETTDGVDREMDVDKHRDSQEDCSLSANKLSSPPVASDETKEADDAKVGQNDVEVNHPMQASDEINSGYQESKTAEQTSETPETQPSMQILQTILQDEHEDSEQDQKANSKEKKKVHIVAPTTSDKVDKTVSAQRETKWVRNVKIQANMDVRTMRKSAGIQCNFVNTPASPNLIKGIQANPLFQDNVNVKDMMDNYYLQNRRRRLRPSSAPFPVALNKSVLVMSPRKSRLQEWKKDLDQKIPETVKETDNQQNGGMPFSALLQEEERILREVSASTGPEQIEHLKRRLAYIQRLLQFNAEVTRMAKEEERKLCRELLDQERQQKQLKEREMRRQQMVEEEMKAMTDFFENLKTQISPGSGSPNGEASSQTSPRSAASREHSPPSHSNSSHHCREPFHTRHQIEHSTQTGQDNRDSYDEFYDGIVLPPQPSRASFTHRERSSRRNKRSPHRRHHSSPRQHQQSPEYRDLTPPHHREKTYSRHRGPSPQHKSRHRSSSSSPKPGETRH</sequence>
<dbReference type="InterPro" id="IPR002110">
    <property type="entry name" value="Ankyrin_rpt"/>
</dbReference>
<dbReference type="Proteomes" id="UP000001554">
    <property type="component" value="Chromosome 1"/>
</dbReference>
<feature type="compositionally biased region" description="Polar residues" evidence="5">
    <location>
        <begin position="831"/>
        <end position="853"/>
    </location>
</feature>
<dbReference type="InterPro" id="IPR036770">
    <property type="entry name" value="Ankyrin_rpt-contain_sf"/>
</dbReference>
<feature type="repeat" description="ANK" evidence="3">
    <location>
        <begin position="51"/>
        <end position="83"/>
    </location>
</feature>
<dbReference type="OrthoDB" id="10258888at2759"/>
<feature type="compositionally biased region" description="Low complexity" evidence="5">
    <location>
        <begin position="373"/>
        <end position="397"/>
    </location>
</feature>
<gene>
    <name evidence="7" type="primary">LOC118412084</name>
</gene>
<evidence type="ECO:0000256" key="1">
    <source>
        <dbReference type="ARBA" id="ARBA00022737"/>
    </source>
</evidence>
<evidence type="ECO:0000256" key="2">
    <source>
        <dbReference type="ARBA" id="ARBA00023043"/>
    </source>
</evidence>
<dbReference type="KEGG" id="bfo:118412084"/>
<feature type="region of interest" description="Disordered" evidence="5">
    <location>
        <begin position="115"/>
        <end position="173"/>
    </location>
</feature>
<reference evidence="7" key="2">
    <citation type="submission" date="2025-08" db="UniProtKB">
        <authorList>
            <consortium name="RefSeq"/>
        </authorList>
    </citation>
    <scope>IDENTIFICATION</scope>
    <source>
        <strain evidence="7">S238N-H82</strain>
        <tissue evidence="7">Testes</tissue>
    </source>
</reference>
<dbReference type="PANTHER" id="PTHR24198:SF165">
    <property type="entry name" value="ANKYRIN REPEAT-CONTAINING PROTEIN-RELATED"/>
    <property type="match status" value="1"/>
</dbReference>
<dbReference type="Gene3D" id="1.25.40.20">
    <property type="entry name" value="Ankyrin repeat-containing domain"/>
    <property type="match status" value="1"/>
</dbReference>
<feature type="compositionally biased region" description="Basic residues" evidence="5">
    <location>
        <begin position="958"/>
        <end position="973"/>
    </location>
</feature>
<feature type="compositionally biased region" description="Basic and acidic residues" evidence="5">
    <location>
        <begin position="454"/>
        <end position="474"/>
    </location>
</feature>
<evidence type="ECO:0000256" key="5">
    <source>
        <dbReference type="SAM" id="MobiDB-lite"/>
    </source>
</evidence>
<protein>
    <submittedName>
        <fullName evidence="7">Trichohyalin-like</fullName>
    </submittedName>
</protein>
<proteinExistence type="predicted"/>
<keyword evidence="6" id="KW-1185">Reference proteome</keyword>
<feature type="compositionally biased region" description="Low complexity" evidence="5">
    <location>
        <begin position="974"/>
        <end position="985"/>
    </location>
</feature>
<dbReference type="PROSITE" id="PS50297">
    <property type="entry name" value="ANK_REP_REGION"/>
    <property type="match status" value="2"/>
</dbReference>
<feature type="coiled-coil region" evidence="4">
    <location>
        <begin position="788"/>
        <end position="818"/>
    </location>
</feature>
<reference evidence="6" key="1">
    <citation type="journal article" date="2020" name="Nat. Ecol. Evol.">
        <title>Deeply conserved synteny resolves early events in vertebrate evolution.</title>
        <authorList>
            <person name="Simakov O."/>
            <person name="Marletaz F."/>
            <person name="Yue J.X."/>
            <person name="O'Connell B."/>
            <person name="Jenkins J."/>
            <person name="Brandt A."/>
            <person name="Calef R."/>
            <person name="Tung C.H."/>
            <person name="Huang T.K."/>
            <person name="Schmutz J."/>
            <person name="Satoh N."/>
            <person name="Yu J.K."/>
            <person name="Putnam N.H."/>
            <person name="Green R.E."/>
            <person name="Rokhsar D.S."/>
        </authorList>
    </citation>
    <scope>NUCLEOTIDE SEQUENCE [LARGE SCALE GENOMIC DNA]</scope>
    <source>
        <strain evidence="6">S238N-H82</strain>
    </source>
</reference>
<feature type="compositionally biased region" description="Polar residues" evidence="5">
    <location>
        <begin position="425"/>
        <end position="453"/>
    </location>
</feature>
<feature type="compositionally biased region" description="Polar residues" evidence="5">
    <location>
        <begin position="542"/>
        <end position="574"/>
    </location>
</feature>
<evidence type="ECO:0000256" key="4">
    <source>
        <dbReference type="SAM" id="Coils"/>
    </source>
</evidence>
<feature type="compositionally biased region" description="Basic and acidic residues" evidence="5">
    <location>
        <begin position="517"/>
        <end position="526"/>
    </location>
</feature>